<evidence type="ECO:0000256" key="1">
    <source>
        <dbReference type="SAM" id="Phobius"/>
    </source>
</evidence>
<keyword evidence="1" id="KW-0472">Membrane</keyword>
<proteinExistence type="predicted"/>
<protein>
    <submittedName>
        <fullName evidence="2">Uncharacterized protein</fullName>
    </submittedName>
</protein>
<comment type="caution">
    <text evidence="2">The sequence shown here is derived from an EMBL/GenBank/DDBJ whole genome shotgun (WGS) entry which is preliminary data.</text>
</comment>
<dbReference type="RefSeq" id="WP_095272651.1">
    <property type="nucleotide sequence ID" value="NZ_NPBH01000076.1"/>
</dbReference>
<reference evidence="2 3" key="1">
    <citation type="submission" date="2017-07" db="EMBL/GenBank/DDBJ databases">
        <title>Isolation and whole genome analysis of endospore-forming bacteria from heroin.</title>
        <authorList>
            <person name="Kalinowski J."/>
            <person name="Ahrens B."/>
            <person name="Al-Dilaimi A."/>
            <person name="Winkler A."/>
            <person name="Wibberg D."/>
            <person name="Schleenbecker U."/>
            <person name="Ruckert C."/>
            <person name="Wolfel R."/>
            <person name="Grass G."/>
        </authorList>
    </citation>
    <scope>NUCLEOTIDE SEQUENCE [LARGE SCALE GENOMIC DNA]</scope>
    <source>
        <strain evidence="2 3">7509</strain>
    </source>
</reference>
<evidence type="ECO:0000313" key="2">
    <source>
        <dbReference type="EMBL" id="PAE06468.1"/>
    </source>
</evidence>
<organism evidence="2 3">
    <name type="scientific">Terribacillus saccharophilus</name>
    <dbReference type="NCBI Taxonomy" id="361277"/>
    <lineage>
        <taxon>Bacteria</taxon>
        <taxon>Bacillati</taxon>
        <taxon>Bacillota</taxon>
        <taxon>Bacilli</taxon>
        <taxon>Bacillales</taxon>
        <taxon>Bacillaceae</taxon>
        <taxon>Terribacillus</taxon>
    </lineage>
</organism>
<keyword evidence="1" id="KW-0812">Transmembrane</keyword>
<keyword evidence="1" id="KW-1133">Transmembrane helix</keyword>
<dbReference type="AlphaFoldDB" id="A0A268H9C3"/>
<dbReference type="Proteomes" id="UP000216475">
    <property type="component" value="Unassembled WGS sequence"/>
</dbReference>
<feature type="transmembrane region" description="Helical" evidence="1">
    <location>
        <begin position="6"/>
        <end position="26"/>
    </location>
</feature>
<name>A0A268H9C3_9BACI</name>
<evidence type="ECO:0000313" key="3">
    <source>
        <dbReference type="Proteomes" id="UP000216475"/>
    </source>
</evidence>
<dbReference type="EMBL" id="NPBH01000076">
    <property type="protein sequence ID" value="PAE06468.1"/>
    <property type="molecule type" value="Genomic_DNA"/>
</dbReference>
<sequence>MLSKTISFLIVFLLIIGVIVWILAAFEPFQKEAFIEEKIERIEVYDAESTDPSKTITDQVQIKEIMECINECEREEMHETASYAAVDATLIMYSKNDDYEVGVYQGDGNVSFVYDATIIDSELEPFPM</sequence>
<accession>A0A268H9C3</accession>
<gene>
    <name evidence="2" type="ORF">CHI12_16295</name>
</gene>